<dbReference type="AlphaFoldDB" id="A0A931I217"/>
<evidence type="ECO:0000256" key="2">
    <source>
        <dbReference type="SAM" id="SignalP"/>
    </source>
</evidence>
<dbReference type="PANTHER" id="PTHR42928">
    <property type="entry name" value="TRICARBOXYLATE-BINDING PROTEIN"/>
    <property type="match status" value="1"/>
</dbReference>
<dbReference type="Gene3D" id="3.40.190.10">
    <property type="entry name" value="Periplasmic binding protein-like II"/>
    <property type="match status" value="1"/>
</dbReference>
<accession>A0A931I217</accession>
<dbReference type="Proteomes" id="UP000631694">
    <property type="component" value="Unassembled WGS sequence"/>
</dbReference>
<dbReference type="InterPro" id="IPR005064">
    <property type="entry name" value="BUG"/>
</dbReference>
<evidence type="ECO:0000256" key="1">
    <source>
        <dbReference type="ARBA" id="ARBA00006987"/>
    </source>
</evidence>
<evidence type="ECO:0000313" key="3">
    <source>
        <dbReference type="EMBL" id="MBH0238800.1"/>
    </source>
</evidence>
<feature type="signal peptide" evidence="2">
    <location>
        <begin position="1"/>
        <end position="24"/>
    </location>
</feature>
<organism evidence="3 4">
    <name type="scientific">Methylobrevis albus</name>
    <dbReference type="NCBI Taxonomy" id="2793297"/>
    <lineage>
        <taxon>Bacteria</taxon>
        <taxon>Pseudomonadati</taxon>
        <taxon>Pseudomonadota</taxon>
        <taxon>Alphaproteobacteria</taxon>
        <taxon>Hyphomicrobiales</taxon>
        <taxon>Pleomorphomonadaceae</taxon>
        <taxon>Methylobrevis</taxon>
    </lineage>
</organism>
<dbReference type="PIRSF" id="PIRSF017082">
    <property type="entry name" value="YflP"/>
    <property type="match status" value="1"/>
</dbReference>
<proteinExistence type="inferred from homology"/>
<comment type="caution">
    <text evidence="3">The sequence shown here is derived from an EMBL/GenBank/DDBJ whole genome shotgun (WGS) entry which is preliminary data.</text>
</comment>
<sequence>MKHVVAGLAAVALSAVGHVAVAEAAYPERPIELVCSTSPGSTAAQWCQLMAQILAKPDVLGVPVNVSFKGAGSGNEAAVYVRGQPNDGYVILHSNASWSGYMNLPTFEAKPEDFEFLARVEKFVYALAVQEGGKYASFEDVVADAKANPGTIAVAGNKIGSIHHKHIISAFTAAGAEVNHIPYEGSGDAVRDLLGGHLPVGLGSIGQLQPHVEAGKLKPIVVLNEERVAAMPDVPSVRDLGLDYPISHQWQGIFVSTGMPAEVKTRLRDAFAKVVASPEYAEYLKTSPHVEASFDADEEALKASFDAELQDYRAFMQANGIL</sequence>
<keyword evidence="2" id="KW-0732">Signal</keyword>
<name>A0A931I217_9HYPH</name>
<dbReference type="PANTHER" id="PTHR42928:SF3">
    <property type="entry name" value="UPF0065 PROTEIN YFLP"/>
    <property type="match status" value="1"/>
</dbReference>
<dbReference type="SUPFAM" id="SSF53850">
    <property type="entry name" value="Periplasmic binding protein-like II"/>
    <property type="match status" value="1"/>
</dbReference>
<dbReference type="EMBL" id="JADZLT010000051">
    <property type="protein sequence ID" value="MBH0238800.1"/>
    <property type="molecule type" value="Genomic_DNA"/>
</dbReference>
<protein>
    <submittedName>
        <fullName evidence="3">Tripartite tricarboxylate transporter substrate binding protein</fullName>
    </submittedName>
</protein>
<dbReference type="Pfam" id="PF03401">
    <property type="entry name" value="TctC"/>
    <property type="match status" value="1"/>
</dbReference>
<dbReference type="Gene3D" id="3.40.190.150">
    <property type="entry name" value="Bordetella uptake gene, domain 1"/>
    <property type="match status" value="1"/>
</dbReference>
<feature type="chain" id="PRO_5037556429" evidence="2">
    <location>
        <begin position="25"/>
        <end position="322"/>
    </location>
</feature>
<dbReference type="CDD" id="cd07012">
    <property type="entry name" value="PBP2_Bug_TTT"/>
    <property type="match status" value="1"/>
</dbReference>
<comment type="similarity">
    <text evidence="1">Belongs to the UPF0065 (bug) family.</text>
</comment>
<gene>
    <name evidence="3" type="ORF">I5731_13270</name>
</gene>
<keyword evidence="4" id="KW-1185">Reference proteome</keyword>
<reference evidence="3" key="1">
    <citation type="submission" date="2020-12" db="EMBL/GenBank/DDBJ databases">
        <title>Methylobrevis albus sp. nov., isolated from fresh water lack sediment.</title>
        <authorList>
            <person name="Zou Q."/>
        </authorList>
    </citation>
    <scope>NUCLEOTIDE SEQUENCE</scope>
    <source>
        <strain evidence="3">L22</strain>
    </source>
</reference>
<dbReference type="RefSeq" id="WP_197311883.1">
    <property type="nucleotide sequence ID" value="NZ_JADZLT010000051.1"/>
</dbReference>
<evidence type="ECO:0000313" key="4">
    <source>
        <dbReference type="Proteomes" id="UP000631694"/>
    </source>
</evidence>
<dbReference type="InterPro" id="IPR042100">
    <property type="entry name" value="Bug_dom1"/>
</dbReference>